<keyword evidence="4" id="KW-0594">Phospholipid biosynthesis</keyword>
<gene>
    <name evidence="6" type="ORF">IAD42_05445</name>
</gene>
<evidence type="ECO:0000256" key="4">
    <source>
        <dbReference type="RuleBase" id="RU361267"/>
    </source>
</evidence>
<evidence type="ECO:0000256" key="3">
    <source>
        <dbReference type="ARBA" id="ARBA00023315"/>
    </source>
</evidence>
<keyword evidence="4" id="KW-0443">Lipid metabolism</keyword>
<dbReference type="EC" id="2.3.1.51" evidence="4"/>
<feature type="domain" description="Phospholipid/glycerol acyltransferase" evidence="5">
    <location>
        <begin position="46"/>
        <end position="160"/>
    </location>
</feature>
<protein>
    <recommendedName>
        <fullName evidence="4">1-acyl-sn-glycerol-3-phosphate acyltransferase</fullName>
        <ecNumber evidence="4">2.3.1.51</ecNumber>
    </recommendedName>
</protein>
<name>A0A9D1G571_9FIRM</name>
<dbReference type="AlphaFoldDB" id="A0A9D1G571"/>
<organism evidence="6 7">
    <name type="scientific">Candidatus Scatomorpha pullistercoris</name>
    <dbReference type="NCBI Taxonomy" id="2840929"/>
    <lineage>
        <taxon>Bacteria</taxon>
        <taxon>Bacillati</taxon>
        <taxon>Bacillota</taxon>
        <taxon>Clostridia</taxon>
        <taxon>Eubacteriales</taxon>
        <taxon>Candidatus Scatomorpha</taxon>
    </lineage>
</organism>
<dbReference type="GO" id="GO:0003841">
    <property type="term" value="F:1-acylglycerol-3-phosphate O-acyltransferase activity"/>
    <property type="evidence" value="ECO:0007669"/>
    <property type="project" value="UniProtKB-UniRule"/>
</dbReference>
<keyword evidence="4" id="KW-1208">Phospholipid metabolism</keyword>
<sequence length="205" mass="23234">MSGVNEPEYEKERRTFGKFYDLLFPLVKALYPMRCRGLENIPEGPAVVCANHSNYIDPLLVAAAFGKENYMHFMAKLELERVPIIGTVLKKCGICFVDRDKSDIDAIRSMMKYLKHGEKVFMFPEGTRVGHDNEVEAKTGAVRIAAKMKVPILPVYIPRGKKVFGKVELLVGEPYTVEAKTHAEYEREADGIMERIYELRDGTNG</sequence>
<dbReference type="GO" id="GO:0006654">
    <property type="term" value="P:phosphatidic acid biosynthetic process"/>
    <property type="evidence" value="ECO:0007669"/>
    <property type="project" value="TreeGrafter"/>
</dbReference>
<keyword evidence="4" id="KW-0444">Lipid biosynthesis</keyword>
<keyword evidence="3 4" id="KW-0012">Acyltransferase</keyword>
<dbReference type="CDD" id="cd07989">
    <property type="entry name" value="LPLAT_AGPAT-like"/>
    <property type="match status" value="1"/>
</dbReference>
<comment type="domain">
    <text evidence="4">The HXXXXD motif is essential for acyltransferase activity and may constitute the binding site for the phosphate moiety of the glycerol-3-phosphate.</text>
</comment>
<dbReference type="PANTHER" id="PTHR10434:SF11">
    <property type="entry name" value="1-ACYL-SN-GLYCEROL-3-PHOSPHATE ACYLTRANSFERASE"/>
    <property type="match status" value="1"/>
</dbReference>
<accession>A0A9D1G571</accession>
<dbReference type="EMBL" id="DVJS01000135">
    <property type="protein sequence ID" value="HIS97401.1"/>
    <property type="molecule type" value="Genomic_DNA"/>
</dbReference>
<reference evidence="6" key="1">
    <citation type="submission" date="2020-10" db="EMBL/GenBank/DDBJ databases">
        <authorList>
            <person name="Gilroy R."/>
        </authorList>
    </citation>
    <scope>NUCLEOTIDE SEQUENCE</scope>
    <source>
        <strain evidence="6">ChiHecec3B27-6122</strain>
    </source>
</reference>
<comment type="catalytic activity">
    <reaction evidence="4">
        <text>a 1-acyl-sn-glycero-3-phosphate + an acyl-CoA = a 1,2-diacyl-sn-glycero-3-phosphate + CoA</text>
        <dbReference type="Rhea" id="RHEA:19709"/>
        <dbReference type="ChEBI" id="CHEBI:57287"/>
        <dbReference type="ChEBI" id="CHEBI:57970"/>
        <dbReference type="ChEBI" id="CHEBI:58342"/>
        <dbReference type="ChEBI" id="CHEBI:58608"/>
        <dbReference type="EC" id="2.3.1.51"/>
    </reaction>
</comment>
<reference evidence="6" key="2">
    <citation type="journal article" date="2021" name="PeerJ">
        <title>Extensive microbial diversity within the chicken gut microbiome revealed by metagenomics and culture.</title>
        <authorList>
            <person name="Gilroy R."/>
            <person name="Ravi A."/>
            <person name="Getino M."/>
            <person name="Pursley I."/>
            <person name="Horton D.L."/>
            <person name="Alikhan N.F."/>
            <person name="Baker D."/>
            <person name="Gharbi K."/>
            <person name="Hall N."/>
            <person name="Watson M."/>
            <person name="Adriaenssens E.M."/>
            <person name="Foster-Nyarko E."/>
            <person name="Jarju S."/>
            <person name="Secka A."/>
            <person name="Antonio M."/>
            <person name="Oren A."/>
            <person name="Chaudhuri R.R."/>
            <person name="La Ragione R."/>
            <person name="Hildebrand F."/>
            <person name="Pallen M.J."/>
        </authorList>
    </citation>
    <scope>NUCLEOTIDE SEQUENCE</scope>
    <source>
        <strain evidence="6">ChiHecec3B27-6122</strain>
    </source>
</reference>
<dbReference type="Pfam" id="PF01553">
    <property type="entry name" value="Acyltransferase"/>
    <property type="match status" value="1"/>
</dbReference>
<proteinExistence type="inferred from homology"/>
<dbReference type="Proteomes" id="UP000886876">
    <property type="component" value="Unassembled WGS sequence"/>
</dbReference>
<dbReference type="InterPro" id="IPR002123">
    <property type="entry name" value="Plipid/glycerol_acylTrfase"/>
</dbReference>
<dbReference type="PANTHER" id="PTHR10434">
    <property type="entry name" value="1-ACYL-SN-GLYCEROL-3-PHOSPHATE ACYLTRANSFERASE"/>
    <property type="match status" value="1"/>
</dbReference>
<dbReference type="InterPro" id="IPR004552">
    <property type="entry name" value="AGP_acyltrans"/>
</dbReference>
<dbReference type="SUPFAM" id="SSF69593">
    <property type="entry name" value="Glycerol-3-phosphate (1)-acyltransferase"/>
    <property type="match status" value="1"/>
</dbReference>
<evidence type="ECO:0000313" key="7">
    <source>
        <dbReference type="Proteomes" id="UP000886876"/>
    </source>
</evidence>
<evidence type="ECO:0000256" key="2">
    <source>
        <dbReference type="ARBA" id="ARBA00022679"/>
    </source>
</evidence>
<comment type="similarity">
    <text evidence="1 4">Belongs to the 1-acyl-sn-glycerol-3-phosphate acyltransferase family.</text>
</comment>
<dbReference type="SMART" id="SM00563">
    <property type="entry name" value="PlsC"/>
    <property type="match status" value="1"/>
</dbReference>
<evidence type="ECO:0000256" key="1">
    <source>
        <dbReference type="ARBA" id="ARBA00008655"/>
    </source>
</evidence>
<evidence type="ECO:0000313" key="6">
    <source>
        <dbReference type="EMBL" id="HIS97401.1"/>
    </source>
</evidence>
<keyword evidence="2 4" id="KW-0808">Transferase</keyword>
<comment type="caution">
    <text evidence="6">The sequence shown here is derived from an EMBL/GenBank/DDBJ whole genome shotgun (WGS) entry which is preliminary data.</text>
</comment>
<dbReference type="NCBIfam" id="TIGR00530">
    <property type="entry name" value="AGP_acyltrn"/>
    <property type="match status" value="1"/>
</dbReference>
<evidence type="ECO:0000259" key="5">
    <source>
        <dbReference type="SMART" id="SM00563"/>
    </source>
</evidence>
<dbReference type="GO" id="GO:0016020">
    <property type="term" value="C:membrane"/>
    <property type="evidence" value="ECO:0007669"/>
    <property type="project" value="InterPro"/>
</dbReference>